<dbReference type="OrthoDB" id="249246at2"/>
<comment type="caution">
    <text evidence="1">The sequence shown here is derived from an EMBL/GenBank/DDBJ whole genome shotgun (WGS) entry which is preliminary data.</text>
</comment>
<reference evidence="1 2" key="1">
    <citation type="submission" date="2012-03" db="EMBL/GenBank/DDBJ databases">
        <authorList>
            <person name="Durkin A.S."/>
            <person name="McCorrison J."/>
            <person name="Torralba M."/>
            <person name="Gillis M."/>
            <person name="Methe B."/>
            <person name="Sutton G."/>
            <person name="Nelson K.E."/>
        </authorList>
    </citation>
    <scope>NUCLEOTIDE SEQUENCE [LARGE SCALE GENOMIC DNA]</scope>
    <source>
        <strain evidence="1 2">F0468</strain>
    </source>
</reference>
<protein>
    <submittedName>
        <fullName evidence="1">Uncharacterized protein</fullName>
    </submittedName>
</protein>
<gene>
    <name evidence="1" type="ORF">HMPREF9970_0205</name>
</gene>
<keyword evidence="2" id="KW-1185">Reference proteome</keyword>
<dbReference type="PATRIC" id="fig|1095750.3.peg.671"/>
<dbReference type="AlphaFoldDB" id="I0RA65"/>
<sequence length="196" mass="22817">MAANYYDKQIIPLKVRNFEAEAMSLDTGYYIEGRFETFSKEQYFDKLLSIYIPESFIDMPDEIKEIKYPTNFRPEIIKTNLAGDVNLSISLLKVSEDTEVKTLVTAFKSLLSKAHNGIKFLEYDELEKEGCVKMYCFDFIIPGIDERIYHKTGLGKIGRETVQVMFNCREPLSWTWKKAVNDILQNIIPVRKQTNE</sequence>
<dbReference type="Proteomes" id="UP000005039">
    <property type="component" value="Unassembled WGS sequence"/>
</dbReference>
<proteinExistence type="predicted"/>
<name>I0RA65_9FIRM</name>
<evidence type="ECO:0000313" key="1">
    <source>
        <dbReference type="EMBL" id="EIC96573.1"/>
    </source>
</evidence>
<dbReference type="EMBL" id="AJGH01000034">
    <property type="protein sequence ID" value="EIC96573.1"/>
    <property type="molecule type" value="Genomic_DNA"/>
</dbReference>
<dbReference type="RefSeq" id="WP_008753327.1">
    <property type="nucleotide sequence ID" value="NZ_AJGH01000034.1"/>
</dbReference>
<accession>I0RA65</accession>
<dbReference type="eggNOG" id="ENOG50330VN">
    <property type="taxonomic scope" value="Bacteria"/>
</dbReference>
<organism evidence="1 2">
    <name type="scientific">Lachnoanaerobaculum saburreum F0468</name>
    <dbReference type="NCBI Taxonomy" id="1095750"/>
    <lineage>
        <taxon>Bacteria</taxon>
        <taxon>Bacillati</taxon>
        <taxon>Bacillota</taxon>
        <taxon>Clostridia</taxon>
        <taxon>Lachnospirales</taxon>
        <taxon>Lachnospiraceae</taxon>
        <taxon>Lachnoanaerobaculum</taxon>
    </lineage>
</organism>
<evidence type="ECO:0000313" key="2">
    <source>
        <dbReference type="Proteomes" id="UP000005039"/>
    </source>
</evidence>